<protein>
    <recommendedName>
        <fullName evidence="1 2">Segregation and condensation protein A</fullName>
    </recommendedName>
</protein>
<accession>A0A7X1B040</accession>
<dbReference type="GO" id="GO:0007059">
    <property type="term" value="P:chromosome segregation"/>
    <property type="evidence" value="ECO:0007669"/>
    <property type="project" value="UniProtKB-UniRule"/>
</dbReference>
<reference evidence="3 4" key="1">
    <citation type="submission" date="2020-07" db="EMBL/GenBank/DDBJ databases">
        <authorList>
            <person name="Feng X."/>
        </authorList>
    </citation>
    <scope>NUCLEOTIDE SEQUENCE [LARGE SCALE GENOMIC DNA]</scope>
    <source>
        <strain evidence="3 4">JCM14086</strain>
    </source>
</reference>
<comment type="function">
    <text evidence="2">Participates in chromosomal partition during cell division. May act via the formation of a condensin-like complex containing Smc and ScpB that pull DNA away from mid-cell into both cell halves.</text>
</comment>
<comment type="subcellular location">
    <subcellularLocation>
        <location evidence="2">Cytoplasm</location>
    </subcellularLocation>
    <text evidence="2">Associated with two foci at the outer edges of the nucleoid region in young cells, and at four foci within both cell halves in older cells.</text>
</comment>
<dbReference type="RefSeq" id="WP_185692739.1">
    <property type="nucleotide sequence ID" value="NZ_JACHVA010000081.1"/>
</dbReference>
<keyword evidence="2" id="KW-0159">Chromosome partition</keyword>
<keyword evidence="2" id="KW-0131">Cell cycle</keyword>
<keyword evidence="4" id="KW-1185">Reference proteome</keyword>
<evidence type="ECO:0000256" key="2">
    <source>
        <dbReference type="HAMAP-Rule" id="MF_01805"/>
    </source>
</evidence>
<comment type="subunit">
    <text evidence="2">Component of a cohesin-like complex composed of ScpA, ScpB and the Smc homodimer, in which ScpA and ScpB bind to the head domain of Smc. The presence of the three proteins is required for the association of the complex with DNA.</text>
</comment>
<comment type="caution">
    <text evidence="3">The sequence shown here is derived from an EMBL/GenBank/DDBJ whole genome shotgun (WGS) entry which is preliminary data.</text>
</comment>
<dbReference type="AlphaFoldDB" id="A0A7X1B040"/>
<dbReference type="GO" id="GO:0005737">
    <property type="term" value="C:cytoplasm"/>
    <property type="evidence" value="ECO:0007669"/>
    <property type="project" value="UniProtKB-SubCell"/>
</dbReference>
<dbReference type="EMBL" id="JACHVA010000081">
    <property type="protein sequence ID" value="MBC2602040.1"/>
    <property type="molecule type" value="Genomic_DNA"/>
</dbReference>
<evidence type="ECO:0000313" key="3">
    <source>
        <dbReference type="EMBL" id="MBC2602040.1"/>
    </source>
</evidence>
<keyword evidence="2" id="KW-0132">Cell division</keyword>
<dbReference type="Pfam" id="PF02616">
    <property type="entry name" value="SMC_ScpA"/>
    <property type="match status" value="1"/>
</dbReference>
<name>A0A7X1B040_9BACT</name>
<gene>
    <name evidence="2" type="primary">scpA</name>
    <name evidence="3" type="ORF">H5P30_09655</name>
</gene>
<organism evidence="3 4">
    <name type="scientific">Puniceicoccus vermicola</name>
    <dbReference type="NCBI Taxonomy" id="388746"/>
    <lineage>
        <taxon>Bacteria</taxon>
        <taxon>Pseudomonadati</taxon>
        <taxon>Verrucomicrobiota</taxon>
        <taxon>Opitutia</taxon>
        <taxon>Puniceicoccales</taxon>
        <taxon>Puniceicoccaceae</taxon>
        <taxon>Puniceicoccus</taxon>
    </lineage>
</organism>
<sequence>MLSDEQLLSAEEPAVRLPVFEGPLDLLLFLIRRNEINIHDIPIIEVTHQYLKILKEMEELDLEVAGEFFVMASTLMYIKSRVLLPKEKRGKAEKEDEDGQDPRWELVQQLIEYRAFKEMSGQLEDLMDENSNRIPRKVGRKNEEEEIPLRSSDQLEVWNAFNKVLRRLADRIVVGEIEDDPITVAERMEFVLGRLKTQGGFRFSELFATGSFSLNTLAATFLAVLELTRVGKLEIQQDLAFGDITCRTPEPRDALENIE</sequence>
<dbReference type="GO" id="GO:0006260">
    <property type="term" value="P:DNA replication"/>
    <property type="evidence" value="ECO:0007669"/>
    <property type="project" value="UniProtKB-UniRule"/>
</dbReference>
<dbReference type="PANTHER" id="PTHR33969:SF2">
    <property type="entry name" value="SEGREGATION AND CONDENSATION PROTEIN A"/>
    <property type="match status" value="1"/>
</dbReference>
<evidence type="ECO:0000256" key="1">
    <source>
        <dbReference type="ARBA" id="ARBA00044777"/>
    </source>
</evidence>
<dbReference type="InterPro" id="IPR003768">
    <property type="entry name" value="ScpA"/>
</dbReference>
<dbReference type="Proteomes" id="UP000525652">
    <property type="component" value="Unassembled WGS sequence"/>
</dbReference>
<keyword evidence="2" id="KW-0963">Cytoplasm</keyword>
<dbReference type="PANTHER" id="PTHR33969">
    <property type="entry name" value="SEGREGATION AND CONDENSATION PROTEIN A"/>
    <property type="match status" value="1"/>
</dbReference>
<comment type="similarity">
    <text evidence="2">Belongs to the ScpA family.</text>
</comment>
<evidence type="ECO:0000313" key="4">
    <source>
        <dbReference type="Proteomes" id="UP000525652"/>
    </source>
</evidence>
<dbReference type="GO" id="GO:0051301">
    <property type="term" value="P:cell division"/>
    <property type="evidence" value="ECO:0007669"/>
    <property type="project" value="UniProtKB-KW"/>
</dbReference>
<dbReference type="HAMAP" id="MF_01805">
    <property type="entry name" value="ScpA"/>
    <property type="match status" value="1"/>
</dbReference>
<proteinExistence type="inferred from homology"/>
<dbReference type="Gene3D" id="6.10.250.2410">
    <property type="match status" value="1"/>
</dbReference>